<sequence length="64" mass="7486">MQERNLKVRKGYRDYSLKPRPHSRNTIIPFVLLKGAWLEKAGFVIDLPIRVQVSDQRLVITPRA</sequence>
<dbReference type="GO" id="GO:0005737">
    <property type="term" value="C:cytoplasm"/>
    <property type="evidence" value="ECO:0007669"/>
    <property type="project" value="InterPro"/>
</dbReference>
<keyword evidence="3" id="KW-1185">Reference proteome</keyword>
<dbReference type="GO" id="GO:0016788">
    <property type="term" value="F:hydrolase activity, acting on ester bonds"/>
    <property type="evidence" value="ECO:0007669"/>
    <property type="project" value="InterPro"/>
</dbReference>
<dbReference type="Proteomes" id="UP000256763">
    <property type="component" value="Unassembled WGS sequence"/>
</dbReference>
<dbReference type="OrthoDB" id="6080577at2"/>
<dbReference type="GO" id="GO:0016070">
    <property type="term" value="P:RNA metabolic process"/>
    <property type="evidence" value="ECO:0007669"/>
    <property type="project" value="InterPro"/>
</dbReference>
<dbReference type="GO" id="GO:0003723">
    <property type="term" value="F:RNA binding"/>
    <property type="evidence" value="ECO:0007669"/>
    <property type="project" value="InterPro"/>
</dbReference>
<dbReference type="RefSeq" id="WP_116301141.1">
    <property type="nucleotide sequence ID" value="NZ_NFZV01000003.1"/>
</dbReference>
<dbReference type="EMBL" id="NFZW01000004">
    <property type="protein sequence ID" value="RFA38284.1"/>
    <property type="molecule type" value="Genomic_DNA"/>
</dbReference>
<evidence type="ECO:0000313" key="2">
    <source>
        <dbReference type="EMBL" id="RFA38284.1"/>
    </source>
</evidence>
<gene>
    <name evidence="2" type="ORF">CAL65_05495</name>
</gene>
<comment type="caution">
    <text evidence="2">The sequence shown here is derived from an EMBL/GenBank/DDBJ whole genome shotgun (WGS) entry which is preliminary data.</text>
</comment>
<protein>
    <recommendedName>
        <fullName evidence="1">Toxin SymE-like domain-containing protein</fullName>
    </recommendedName>
</protein>
<evidence type="ECO:0000313" key="3">
    <source>
        <dbReference type="Proteomes" id="UP000256763"/>
    </source>
</evidence>
<proteinExistence type="predicted"/>
<evidence type="ECO:0000259" key="1">
    <source>
        <dbReference type="Pfam" id="PF08845"/>
    </source>
</evidence>
<accession>A0A3E0WZK6</accession>
<feature type="domain" description="Toxin SymE-like" evidence="1">
    <location>
        <begin position="4"/>
        <end position="62"/>
    </location>
</feature>
<dbReference type="AlphaFoldDB" id="A0A3E0WZK6"/>
<dbReference type="Pfam" id="PF08845">
    <property type="entry name" value="SymE_toxin"/>
    <property type="match status" value="1"/>
</dbReference>
<reference evidence="3" key="1">
    <citation type="submission" date="2017-05" db="EMBL/GenBank/DDBJ databases">
        <authorList>
            <person name="Sharma S."/>
            <person name="Sidhu C."/>
            <person name="Pinnaka A.K."/>
        </authorList>
    </citation>
    <scope>NUCLEOTIDE SEQUENCE [LARGE SCALE GENOMIC DNA]</scope>
    <source>
        <strain evidence="3">AK93</strain>
    </source>
</reference>
<name>A0A3E0WZK6_9GAMM</name>
<organism evidence="2 3">
    <name type="scientific">Alkalilimnicola ehrlichii</name>
    <dbReference type="NCBI Taxonomy" id="351052"/>
    <lineage>
        <taxon>Bacteria</taxon>
        <taxon>Pseudomonadati</taxon>
        <taxon>Pseudomonadota</taxon>
        <taxon>Gammaproteobacteria</taxon>
        <taxon>Chromatiales</taxon>
        <taxon>Ectothiorhodospiraceae</taxon>
        <taxon>Alkalilimnicola</taxon>
    </lineage>
</organism>
<dbReference type="InterPro" id="IPR014944">
    <property type="entry name" value="Toxin_SymE-like"/>
</dbReference>